<dbReference type="EMBL" id="MWIH01000005">
    <property type="protein sequence ID" value="OQO93127.1"/>
    <property type="molecule type" value="Genomic_DNA"/>
</dbReference>
<feature type="region of interest" description="Disordered" evidence="1">
    <location>
        <begin position="78"/>
        <end position="166"/>
    </location>
</feature>
<evidence type="ECO:0000256" key="1">
    <source>
        <dbReference type="SAM" id="MobiDB-lite"/>
    </source>
</evidence>
<feature type="compositionally biased region" description="Low complexity" evidence="1">
    <location>
        <begin position="84"/>
        <end position="98"/>
    </location>
</feature>
<proteinExistence type="predicted"/>
<sequence>MQTITAQYVRRDEDWAVTVSGLGRTLNGRASGIIAARDRADQFAEQLSPEGAQPTVVHLLNGSAYEFTSTYMTARLTRAEDAETTAAPTADTGAATDEQSPAHDEQADGDETAPPQSAQSAQATPDKTDETDEAPEEAKSAEPAATTAVPRKHLPSRVTPAYAQAG</sequence>
<keyword evidence="3" id="KW-1185">Reference proteome</keyword>
<protein>
    <submittedName>
        <fullName evidence="2">Uncharacterized protein</fullName>
    </submittedName>
</protein>
<reference evidence="2 3" key="1">
    <citation type="submission" date="2017-02" db="EMBL/GenBank/DDBJ databases">
        <title>Draft genome of Saccharomonospora sp. 154.</title>
        <authorList>
            <person name="Alonso-Carmona G.S."/>
            <person name="De La Haba R."/>
            <person name="Vera-Gargallo B."/>
            <person name="Sandoval-Trujillo A.H."/>
            <person name="Ramirez-Duran N."/>
            <person name="Ventosa A."/>
        </authorList>
    </citation>
    <scope>NUCLEOTIDE SEQUENCE [LARGE SCALE GENOMIC DNA]</scope>
    <source>
        <strain evidence="2 3">LRS4.154</strain>
    </source>
</reference>
<organism evidence="2 3">
    <name type="scientific">Saccharomonospora piscinae</name>
    <dbReference type="NCBI Taxonomy" id="687388"/>
    <lineage>
        <taxon>Bacteria</taxon>
        <taxon>Bacillati</taxon>
        <taxon>Actinomycetota</taxon>
        <taxon>Actinomycetes</taxon>
        <taxon>Pseudonocardiales</taxon>
        <taxon>Pseudonocardiaceae</taxon>
        <taxon>Saccharomonospora</taxon>
    </lineage>
</organism>
<accession>A0A1V9A7L5</accession>
<feature type="compositionally biased region" description="Low complexity" evidence="1">
    <location>
        <begin position="112"/>
        <end position="125"/>
    </location>
</feature>
<dbReference type="Proteomes" id="UP000192591">
    <property type="component" value="Unassembled WGS sequence"/>
</dbReference>
<evidence type="ECO:0000313" key="3">
    <source>
        <dbReference type="Proteomes" id="UP000192591"/>
    </source>
</evidence>
<comment type="caution">
    <text evidence="2">The sequence shown here is derived from an EMBL/GenBank/DDBJ whole genome shotgun (WGS) entry which is preliminary data.</text>
</comment>
<gene>
    <name evidence="2" type="ORF">B1813_08305</name>
</gene>
<dbReference type="AlphaFoldDB" id="A0A1V9A7L5"/>
<name>A0A1V9A7L5_SACPI</name>
<evidence type="ECO:0000313" key="2">
    <source>
        <dbReference type="EMBL" id="OQO93127.1"/>
    </source>
</evidence>
<dbReference type="STRING" id="1962155.B1813_08305"/>